<evidence type="ECO:0000313" key="2">
    <source>
        <dbReference type="Proteomes" id="UP000193642"/>
    </source>
</evidence>
<comment type="caution">
    <text evidence="1">The sequence shown here is derived from an EMBL/GenBank/DDBJ whole genome shotgun (WGS) entry which is preliminary data.</text>
</comment>
<reference evidence="1 2" key="1">
    <citation type="submission" date="2016-07" db="EMBL/GenBank/DDBJ databases">
        <title>Pervasive Adenine N6-methylation of Active Genes in Fungi.</title>
        <authorList>
            <consortium name="DOE Joint Genome Institute"/>
            <person name="Mondo S.J."/>
            <person name="Dannebaum R.O."/>
            <person name="Kuo R.C."/>
            <person name="Labutti K."/>
            <person name="Haridas S."/>
            <person name="Kuo A."/>
            <person name="Salamov A."/>
            <person name="Ahrendt S.R."/>
            <person name="Lipzen A."/>
            <person name="Sullivan W."/>
            <person name="Andreopoulos W.B."/>
            <person name="Clum A."/>
            <person name="Lindquist E."/>
            <person name="Daum C."/>
            <person name="Ramamoorthy G.K."/>
            <person name="Gryganskyi A."/>
            <person name="Culley D."/>
            <person name="Magnuson J.K."/>
            <person name="James T.Y."/>
            <person name="O'Malley M.A."/>
            <person name="Stajich J.E."/>
            <person name="Spatafora J.W."/>
            <person name="Visel A."/>
            <person name="Grigoriev I.V."/>
        </authorList>
    </citation>
    <scope>NUCLEOTIDE SEQUENCE [LARGE SCALE GENOMIC DNA]</scope>
    <source>
        <strain evidence="1 2">JEL800</strain>
    </source>
</reference>
<proteinExistence type="predicted"/>
<protein>
    <submittedName>
        <fullName evidence="1">Uncharacterized protein</fullName>
    </submittedName>
</protein>
<keyword evidence="2" id="KW-1185">Reference proteome</keyword>
<dbReference type="OrthoDB" id="10277658at2759"/>
<dbReference type="AlphaFoldDB" id="A0A1Y2CDK9"/>
<dbReference type="EMBL" id="MCGO01000022">
    <property type="protein sequence ID" value="ORY44395.1"/>
    <property type="molecule type" value="Genomic_DNA"/>
</dbReference>
<sequence length="248" mass="27791">MIQVILPTAETVSELYYEGIDSVYRAENGKLRVVSKNEATSWADKKEILIAFDQDKQVVAGVTHCSIKEQESLAGFLQFSQFFQNPVTVGEFSKNLFKAQASLPYYGIQARSLCVPGVDSVSYVGSLAVSKEYRSSGVYQSIQLGVIEQIWRPKAMQILRSVGRFSFVFGVVDTVEGNKKALSHMKFLFSVGKKFGQELGWGNLDRALVAHWKKESEVAGIDYIQFYLVVIDKSHFSNFQTVEQTAKL</sequence>
<gene>
    <name evidence="1" type="ORF">BCR33DRAFT_785079</name>
</gene>
<dbReference type="Proteomes" id="UP000193642">
    <property type="component" value="Unassembled WGS sequence"/>
</dbReference>
<accession>A0A1Y2CDK9</accession>
<name>A0A1Y2CDK9_9FUNG</name>
<organism evidence="1 2">
    <name type="scientific">Rhizoclosmatium globosum</name>
    <dbReference type="NCBI Taxonomy" id="329046"/>
    <lineage>
        <taxon>Eukaryota</taxon>
        <taxon>Fungi</taxon>
        <taxon>Fungi incertae sedis</taxon>
        <taxon>Chytridiomycota</taxon>
        <taxon>Chytridiomycota incertae sedis</taxon>
        <taxon>Chytridiomycetes</taxon>
        <taxon>Chytridiales</taxon>
        <taxon>Chytriomycetaceae</taxon>
        <taxon>Rhizoclosmatium</taxon>
    </lineage>
</organism>
<evidence type="ECO:0000313" key="1">
    <source>
        <dbReference type="EMBL" id="ORY44395.1"/>
    </source>
</evidence>